<evidence type="ECO:0000256" key="1">
    <source>
        <dbReference type="ARBA" id="ARBA00008239"/>
    </source>
</evidence>
<dbReference type="STRING" id="765911.Thivi_1506"/>
<keyword evidence="4" id="KW-0143">Chaperone</keyword>
<evidence type="ECO:0000259" key="5">
    <source>
        <dbReference type="Pfam" id="PF24391"/>
    </source>
</evidence>
<keyword evidence="2" id="KW-0547">Nucleotide-binding</keyword>
<dbReference type="InterPro" id="IPR036890">
    <property type="entry name" value="HATPase_C_sf"/>
</dbReference>
<dbReference type="OrthoDB" id="9802640at2"/>
<evidence type="ECO:0000256" key="4">
    <source>
        <dbReference type="ARBA" id="ARBA00023186"/>
    </source>
</evidence>
<dbReference type="AlphaFoldDB" id="I3Y939"/>
<dbReference type="PRINTS" id="PR00775">
    <property type="entry name" value="HEATSHOCK90"/>
</dbReference>
<evidence type="ECO:0000313" key="6">
    <source>
        <dbReference type="EMBL" id="AFL73507.1"/>
    </source>
</evidence>
<keyword evidence="7" id="KW-1185">Reference proteome</keyword>
<evidence type="ECO:0000256" key="2">
    <source>
        <dbReference type="ARBA" id="ARBA00022741"/>
    </source>
</evidence>
<dbReference type="RefSeq" id="WP_014777974.1">
    <property type="nucleotide sequence ID" value="NC_018012.1"/>
</dbReference>
<dbReference type="eggNOG" id="COG0326">
    <property type="taxonomic scope" value="Bacteria"/>
</dbReference>
<keyword evidence="3" id="KW-0067">ATP-binding</keyword>
<dbReference type="GO" id="GO:0140662">
    <property type="term" value="F:ATP-dependent protein folding chaperone"/>
    <property type="evidence" value="ECO:0007669"/>
    <property type="project" value="InterPro"/>
</dbReference>
<dbReference type="GO" id="GO:0051082">
    <property type="term" value="F:unfolded protein binding"/>
    <property type="evidence" value="ECO:0007669"/>
    <property type="project" value="InterPro"/>
</dbReference>
<dbReference type="Gene3D" id="3.30.565.10">
    <property type="entry name" value="Histidine kinase-like ATPase, C-terminal domain"/>
    <property type="match status" value="1"/>
</dbReference>
<dbReference type="InterPro" id="IPR001404">
    <property type="entry name" value="Hsp90_fam"/>
</dbReference>
<comment type="similarity">
    <text evidence="1">Belongs to the heat shock protein 90 family.</text>
</comment>
<dbReference type="HOGENOM" id="CLU_016600_0_0_6"/>
<organism evidence="6 7">
    <name type="scientific">Thiocystis violascens (strain ATCC 17096 / DSM 198 / 6111)</name>
    <name type="common">Chromatium violascens</name>
    <dbReference type="NCBI Taxonomy" id="765911"/>
    <lineage>
        <taxon>Bacteria</taxon>
        <taxon>Pseudomonadati</taxon>
        <taxon>Pseudomonadota</taxon>
        <taxon>Gammaproteobacteria</taxon>
        <taxon>Chromatiales</taxon>
        <taxon>Chromatiaceae</taxon>
        <taxon>Thiocystis</taxon>
    </lineage>
</organism>
<dbReference type="Pfam" id="PF13589">
    <property type="entry name" value="HATPase_c_3"/>
    <property type="match status" value="1"/>
</dbReference>
<proteinExistence type="inferred from homology"/>
<gene>
    <name evidence="6" type="ordered locus">Thivi_1506</name>
</gene>
<dbReference type="PANTHER" id="PTHR11528">
    <property type="entry name" value="HEAT SHOCK PROTEIN 90 FAMILY MEMBER"/>
    <property type="match status" value="1"/>
</dbReference>
<dbReference type="GO" id="GO:0016887">
    <property type="term" value="F:ATP hydrolysis activity"/>
    <property type="evidence" value="ECO:0007669"/>
    <property type="project" value="InterPro"/>
</dbReference>
<dbReference type="KEGG" id="tvi:Thivi_1506"/>
<protein>
    <submittedName>
        <fullName evidence="6">Molecular chaperone of HSP90 family</fullName>
    </submittedName>
</protein>
<feature type="domain" description="HD-CE" evidence="5">
    <location>
        <begin position="52"/>
        <end position="315"/>
    </location>
</feature>
<dbReference type="Pfam" id="PF24391">
    <property type="entry name" value="HD-CE"/>
    <property type="match status" value="1"/>
</dbReference>
<reference evidence="6 7" key="1">
    <citation type="submission" date="2012-06" db="EMBL/GenBank/DDBJ databases">
        <title>Complete sequence of Thiocystis violascens DSM 198.</title>
        <authorList>
            <consortium name="US DOE Joint Genome Institute"/>
            <person name="Lucas S."/>
            <person name="Han J."/>
            <person name="Lapidus A."/>
            <person name="Cheng J.-F."/>
            <person name="Goodwin L."/>
            <person name="Pitluck S."/>
            <person name="Peters L."/>
            <person name="Ovchinnikova G."/>
            <person name="Teshima H."/>
            <person name="Detter J.C."/>
            <person name="Han C."/>
            <person name="Tapia R."/>
            <person name="Land M."/>
            <person name="Hauser L."/>
            <person name="Kyrpides N."/>
            <person name="Ivanova N."/>
            <person name="Pagani I."/>
            <person name="Vogl K."/>
            <person name="Liu Z."/>
            <person name="Frigaard N.-U."/>
            <person name="Bryant D."/>
            <person name="Woyke T."/>
        </authorList>
    </citation>
    <scope>NUCLEOTIDE SEQUENCE [LARGE SCALE GENOMIC DNA]</scope>
    <source>
        <strain evidence="7">ATCC 17096 / DSM 198 / 6111</strain>
    </source>
</reference>
<dbReference type="SUPFAM" id="SSF55874">
    <property type="entry name" value="ATPase domain of HSP90 chaperone/DNA topoisomerase II/histidine kinase"/>
    <property type="match status" value="1"/>
</dbReference>
<accession>I3Y939</accession>
<dbReference type="InterPro" id="IPR056471">
    <property type="entry name" value="HD-CE"/>
</dbReference>
<evidence type="ECO:0000256" key="3">
    <source>
        <dbReference type="ARBA" id="ARBA00022840"/>
    </source>
</evidence>
<dbReference type="EMBL" id="CP003154">
    <property type="protein sequence ID" value="AFL73507.1"/>
    <property type="molecule type" value="Genomic_DNA"/>
</dbReference>
<dbReference type="GO" id="GO:0005524">
    <property type="term" value="F:ATP binding"/>
    <property type="evidence" value="ECO:0007669"/>
    <property type="project" value="UniProtKB-KW"/>
</dbReference>
<sequence length="754" mass="82476">MFEFEGTSLWKDSLASRDADPNQKARESLRVTLLDIRNRVAALVSLISAEIPGLTVHDVTHLDALWETASLIAGEDFHLTPAEAFVLGGAILLHDAAHCRAAYPGGLAEIKQTPEWRDAVAMALRRRSDEPPSAQTLDNPPQDILDESLPDALRALHAKQAEQLAVIRWPGPEAEDAGEHLIQDSDLRSYYGPLIGRIAASHWWDLVDLEHRLPLCCNAGTDLPAVWTVDPLKIACLLRVADAAHIDHRRAPRWLRTLARPTGVSRDHWRFQQRLGKPSRNADALVYTGSPFGSNETDAWWLCFDTVRMIDRELRGVDRLLEETGRPRFVVNRVQAADSPERLARLLPTSGWQPVDTSLRVSDVAGLVAKLGGKQLYGNDPKVALRELIQNAADAIRARRCCLPGVPDDYGLIQVALRTDETGIWLDVRDNGIGMGPRVLTGTLLDFGASLWRSSDMRWEHPGLMGKGLKPAGRFGIGFFSVFMLGDHVEVTSRRYDASHADTRTLEFRQGLASRPVLRDTPSDRASREGGTQVAVRLKVDPSVEGGLLFQTTTSKGSRLSLARLAAALCPTLDVSVEVADDLGRVHRVVEAGDWWSMPADGLLKRLWLDGNEKHVLTGSYMCTLEGSDGRRYGRAAISTAPSFLAPGVVTTDGLRTSRLGHIAGVLLGGEIETVVRDSSIPKVPLEVLSCWATEQASLICQADEPDWFCSDTSYVPIILALGGDPGALPVVLKGSKGITVSALSKMLHVTKRV</sequence>
<dbReference type="Proteomes" id="UP000006062">
    <property type="component" value="Chromosome"/>
</dbReference>
<evidence type="ECO:0000313" key="7">
    <source>
        <dbReference type="Proteomes" id="UP000006062"/>
    </source>
</evidence>
<dbReference type="InterPro" id="IPR020575">
    <property type="entry name" value="Hsp90_N"/>
</dbReference>
<name>I3Y939_THIV6</name>